<evidence type="ECO:0000313" key="7">
    <source>
        <dbReference type="EMBL" id="KAF0978294.1"/>
    </source>
</evidence>
<evidence type="ECO:0000256" key="4">
    <source>
        <dbReference type="RuleBase" id="RU003792"/>
    </source>
</evidence>
<feature type="compositionally biased region" description="Low complexity" evidence="5">
    <location>
        <begin position="207"/>
        <end position="225"/>
    </location>
</feature>
<keyword evidence="3 4" id="KW-0413">Isomerase</keyword>
<dbReference type="InterPro" id="IPR001406">
    <property type="entry name" value="PsdUridine_synth_TruA"/>
</dbReference>
<feature type="region of interest" description="Disordered" evidence="5">
    <location>
        <begin position="206"/>
        <end position="225"/>
    </location>
</feature>
<dbReference type="OMA" id="CAITARI"/>
<dbReference type="Gene3D" id="3.30.70.660">
    <property type="entry name" value="Pseudouridine synthase I, catalytic domain, C-terminal subdomain"/>
    <property type="match status" value="1"/>
</dbReference>
<dbReference type="RefSeq" id="XP_044563007.1">
    <property type="nucleotide sequence ID" value="XM_044706044.1"/>
</dbReference>
<comment type="catalytic activity">
    <reaction evidence="4">
        <text>uridine(38/39/40) in tRNA = pseudouridine(38/39/40) in tRNA</text>
        <dbReference type="Rhea" id="RHEA:22376"/>
        <dbReference type="Rhea" id="RHEA-COMP:10085"/>
        <dbReference type="Rhea" id="RHEA-COMP:10087"/>
        <dbReference type="ChEBI" id="CHEBI:65314"/>
        <dbReference type="ChEBI" id="CHEBI:65315"/>
        <dbReference type="EC" id="5.4.99.12"/>
    </reaction>
</comment>
<dbReference type="AlphaFoldDB" id="A0A6A5BVK6"/>
<dbReference type="Pfam" id="PF01416">
    <property type="entry name" value="PseudoU_synth_1"/>
    <property type="match status" value="1"/>
</dbReference>
<comment type="caution">
    <text evidence="7">The sequence shown here is derived from an EMBL/GenBank/DDBJ whole genome shotgun (WGS) entry which is preliminary data.</text>
</comment>
<evidence type="ECO:0000256" key="5">
    <source>
        <dbReference type="SAM" id="MobiDB-lite"/>
    </source>
</evidence>
<evidence type="ECO:0000256" key="3">
    <source>
        <dbReference type="ARBA" id="ARBA00023235"/>
    </source>
</evidence>
<protein>
    <recommendedName>
        <fullName evidence="4">tRNA pseudouridine synthase</fullName>
        <ecNumber evidence="4">5.4.99.12</ecNumber>
    </recommendedName>
</protein>
<dbReference type="VEuPathDB" id="AmoebaDB:NfTy_056400"/>
<dbReference type="InterPro" id="IPR020103">
    <property type="entry name" value="PsdUridine_synth_cat_dom_sf"/>
</dbReference>
<dbReference type="GeneID" id="68110027"/>
<dbReference type="EC" id="5.4.99.12" evidence="4"/>
<dbReference type="VEuPathDB" id="AmoebaDB:FDP41_002809"/>
<dbReference type="InterPro" id="IPR020094">
    <property type="entry name" value="TruA/RsuA/RluB/E/F_N"/>
</dbReference>
<dbReference type="Proteomes" id="UP000444721">
    <property type="component" value="Unassembled WGS sequence"/>
</dbReference>
<accession>A0A6A5BVK6</accession>
<evidence type="ECO:0000259" key="6">
    <source>
        <dbReference type="Pfam" id="PF01416"/>
    </source>
</evidence>
<organism evidence="7 8">
    <name type="scientific">Naegleria fowleri</name>
    <name type="common">Brain eating amoeba</name>
    <dbReference type="NCBI Taxonomy" id="5763"/>
    <lineage>
        <taxon>Eukaryota</taxon>
        <taxon>Discoba</taxon>
        <taxon>Heterolobosea</taxon>
        <taxon>Tetramitia</taxon>
        <taxon>Eutetramitia</taxon>
        <taxon>Vahlkampfiidae</taxon>
        <taxon>Naegleria</taxon>
    </lineage>
</organism>
<sequence length="414" mass="47777">MNQHPPIFQRFKFSVQYDGTNYNGFQKQTNTQNTIQEKLEFAFHQLQFPNSNHDSISSSFQYLKKSLIPSSRTDKGVHAIRNTGHIDLCVNLERRRNNVVPRVPSSNVVFSSSPQQQLSEESSISLSPPFTCNHDDGSIQCLFSSTPNSLFSDMMKMKHLLNYYLRDEMIRILDVEPVHTSYHSKKNVLQRIYMYRIIDSQQPKTISNMNNYSKSSSSSSMRSSSNSDDNLFPLESHKIWCISEKLNIHAMKQACQYFIGTHDFTCFSSCTFSFKNSKKKISPIKTIQEMYIQECFNLFIPNSSSSITMNGGVVVPNMNTTTTSSPTCHSHHTSMEYRIFIKSKSFLKHQIRFMIQVLVKIGRNELPPECIQEYLKSRQRVESTKYMAPAHGLYLVDVMYSENNFNDDSDEFSD</sequence>
<name>A0A6A5BVK6_NAEFO</name>
<dbReference type="GO" id="GO:0031119">
    <property type="term" value="P:tRNA pseudouridine synthesis"/>
    <property type="evidence" value="ECO:0007669"/>
    <property type="project" value="TreeGrafter"/>
</dbReference>
<dbReference type="PANTHER" id="PTHR11142">
    <property type="entry name" value="PSEUDOURIDYLATE SYNTHASE"/>
    <property type="match status" value="1"/>
</dbReference>
<proteinExistence type="inferred from homology"/>
<keyword evidence="2 4" id="KW-0819">tRNA processing</keyword>
<evidence type="ECO:0000256" key="1">
    <source>
        <dbReference type="ARBA" id="ARBA00009375"/>
    </source>
</evidence>
<gene>
    <name evidence="7" type="ORF">FDP41_002809</name>
</gene>
<dbReference type="InterPro" id="IPR020097">
    <property type="entry name" value="PsdUridine_synth_TruA_a/b_dom"/>
</dbReference>
<dbReference type="InterPro" id="IPR020095">
    <property type="entry name" value="PsdUridine_synth_TruA_C"/>
</dbReference>
<evidence type="ECO:0000256" key="2">
    <source>
        <dbReference type="ARBA" id="ARBA00022694"/>
    </source>
</evidence>
<keyword evidence="8" id="KW-1185">Reference proteome</keyword>
<dbReference type="PANTHER" id="PTHR11142:SF0">
    <property type="entry name" value="TRNA PSEUDOURIDINE SYNTHASE-LIKE 1"/>
    <property type="match status" value="1"/>
</dbReference>
<dbReference type="OrthoDB" id="271910at2759"/>
<dbReference type="VEuPathDB" id="AmoebaDB:NF0117060"/>
<dbReference type="GO" id="GO:0160147">
    <property type="term" value="F:tRNA pseudouridine(38-40) synthase activity"/>
    <property type="evidence" value="ECO:0007669"/>
    <property type="project" value="UniProtKB-EC"/>
</dbReference>
<dbReference type="HAMAP" id="MF_00171">
    <property type="entry name" value="TruA"/>
    <property type="match status" value="1"/>
</dbReference>
<dbReference type="SUPFAM" id="SSF55120">
    <property type="entry name" value="Pseudouridine synthase"/>
    <property type="match status" value="1"/>
</dbReference>
<dbReference type="Gene3D" id="3.30.70.580">
    <property type="entry name" value="Pseudouridine synthase I, catalytic domain, N-terminal subdomain"/>
    <property type="match status" value="1"/>
</dbReference>
<feature type="domain" description="Pseudouridine synthase I TruA alpha/beta" evidence="6">
    <location>
        <begin position="254"/>
        <end position="400"/>
    </location>
</feature>
<reference evidence="7 8" key="1">
    <citation type="journal article" date="2019" name="Sci. Rep.">
        <title>Nanopore sequencing improves the draft genome of the human pathogenic amoeba Naegleria fowleri.</title>
        <authorList>
            <person name="Liechti N."/>
            <person name="Schurch N."/>
            <person name="Bruggmann R."/>
            <person name="Wittwer M."/>
        </authorList>
    </citation>
    <scope>NUCLEOTIDE SEQUENCE [LARGE SCALE GENOMIC DNA]</scope>
    <source>
        <strain evidence="7 8">ATCC 30894</strain>
    </source>
</reference>
<evidence type="ECO:0000313" key="8">
    <source>
        <dbReference type="Proteomes" id="UP000444721"/>
    </source>
</evidence>
<comment type="similarity">
    <text evidence="1 4">Belongs to the tRNA pseudouridine synthase TruA family.</text>
</comment>
<dbReference type="EMBL" id="VFQX01000030">
    <property type="protein sequence ID" value="KAF0978294.1"/>
    <property type="molecule type" value="Genomic_DNA"/>
</dbReference>
<dbReference type="GO" id="GO:0003723">
    <property type="term" value="F:RNA binding"/>
    <property type="evidence" value="ECO:0007669"/>
    <property type="project" value="InterPro"/>
</dbReference>